<dbReference type="PATRIC" id="fig|1219045.3.peg.2738"/>
<dbReference type="Proteomes" id="UP000024284">
    <property type="component" value="Unassembled WGS sequence"/>
</dbReference>
<dbReference type="EMBL" id="JFZA02000026">
    <property type="protein sequence ID" value="KFG89508.1"/>
    <property type="molecule type" value="Genomic_DNA"/>
</dbReference>
<organism evidence="1 2">
    <name type="scientific">Sphingobium herbicidovorans (strain ATCC 700291 / DSM 11019 / CCUG 56400 / KCTC 2939 / LMG 18315 / NBRC 16415 / MH)</name>
    <name type="common">Sphingomonas herbicidovorans</name>
    <dbReference type="NCBI Taxonomy" id="1219045"/>
    <lineage>
        <taxon>Bacteria</taxon>
        <taxon>Pseudomonadati</taxon>
        <taxon>Pseudomonadota</taxon>
        <taxon>Alphaproteobacteria</taxon>
        <taxon>Sphingomonadales</taxon>
        <taxon>Sphingomonadaceae</taxon>
        <taxon>Sphingobium</taxon>
    </lineage>
</organism>
<evidence type="ECO:0000313" key="2">
    <source>
        <dbReference type="Proteomes" id="UP000024284"/>
    </source>
</evidence>
<accession>A0A086P7Z0</accession>
<proteinExistence type="predicted"/>
<keyword evidence="2" id="KW-1185">Reference proteome</keyword>
<gene>
    <name evidence="1" type="ORF">BV98_002704</name>
</gene>
<name>A0A086P7Z0_SPHHM</name>
<reference evidence="1" key="1">
    <citation type="submission" date="2014-08" db="EMBL/GenBank/DDBJ databases">
        <title>Draft genome sequences of Sphingobium herbicidovorans.</title>
        <authorList>
            <person name="Gan H.M."/>
            <person name="Gan H.Y."/>
            <person name="Savka M.A."/>
        </authorList>
    </citation>
    <scope>NUCLEOTIDE SEQUENCE [LARGE SCALE GENOMIC DNA]</scope>
    <source>
        <strain evidence="1">NBRC 16415</strain>
    </source>
</reference>
<sequence>MNAHPPHRINRPKFLLLVEIGPTFRAVMEEDGLGTCRSEVDMMGKGIIVEAHLGCCLLQFTLQPRLIVGA</sequence>
<protein>
    <submittedName>
        <fullName evidence="1">Uncharacterized protein</fullName>
    </submittedName>
</protein>
<comment type="caution">
    <text evidence="1">The sequence shown here is derived from an EMBL/GenBank/DDBJ whole genome shotgun (WGS) entry which is preliminary data.</text>
</comment>
<dbReference type="AlphaFoldDB" id="A0A086P7Z0"/>
<evidence type="ECO:0000313" key="1">
    <source>
        <dbReference type="EMBL" id="KFG89508.1"/>
    </source>
</evidence>